<evidence type="ECO:0000256" key="1">
    <source>
        <dbReference type="SAM" id="MobiDB-lite"/>
    </source>
</evidence>
<feature type="region of interest" description="Disordered" evidence="1">
    <location>
        <begin position="117"/>
        <end position="139"/>
    </location>
</feature>
<sequence length="282" mass="31332">MSLDDLPGSSPDIDPGPSPSLRAETPVSPLDRFRPAVQDFVQHDTPAHVNNSSRTGHITDRIQDILPALNFALDHAGSALASDDTSIINSSPVRTKADRIRKGRKNGGKKMQAINARKREDAENNHATHLAEEREAAETRRDSGLKRALEVLEEHGLRFADLVEYVFDKANQTREWRWNNFFIRGGILRKVLDFWSSGDCPPSVHDKLRLWTSTYMAGILKKEAKAVTDLGILRITDRVIDASFALGLKFRALGATIRDVCPMLMSCLDAVTAKDRRPVVTG</sequence>
<dbReference type="STRING" id="135208.A0A4Y9ZIK6"/>
<accession>A0A4Y9ZIK6</accession>
<dbReference type="AlphaFoldDB" id="A0A4Y9ZIK6"/>
<evidence type="ECO:0000313" key="3">
    <source>
        <dbReference type="Proteomes" id="UP000298061"/>
    </source>
</evidence>
<feature type="region of interest" description="Disordered" evidence="1">
    <location>
        <begin position="1"/>
        <end position="29"/>
    </location>
</feature>
<comment type="caution">
    <text evidence="2">The sequence shown here is derived from an EMBL/GenBank/DDBJ whole genome shotgun (WGS) entry which is preliminary data.</text>
</comment>
<evidence type="ECO:0000313" key="2">
    <source>
        <dbReference type="EMBL" id="TFY74606.1"/>
    </source>
</evidence>
<protein>
    <submittedName>
        <fullName evidence="2">Uncharacterized protein</fullName>
    </submittedName>
</protein>
<dbReference type="EMBL" id="SFCI01001990">
    <property type="protein sequence ID" value="TFY74606.1"/>
    <property type="molecule type" value="Genomic_DNA"/>
</dbReference>
<reference evidence="2 3" key="1">
    <citation type="submission" date="2019-02" db="EMBL/GenBank/DDBJ databases">
        <title>Genome sequencing of the rare red list fungi Hericium alpestre (H. flagellum).</title>
        <authorList>
            <person name="Buettner E."/>
            <person name="Kellner H."/>
        </authorList>
    </citation>
    <scope>NUCLEOTIDE SEQUENCE [LARGE SCALE GENOMIC DNA]</scope>
    <source>
        <strain evidence="2 3">DSM 108284</strain>
    </source>
</reference>
<feature type="region of interest" description="Disordered" evidence="1">
    <location>
        <begin position="92"/>
        <end position="111"/>
    </location>
</feature>
<name>A0A4Y9ZIK6_9AGAM</name>
<keyword evidence="3" id="KW-1185">Reference proteome</keyword>
<dbReference type="Proteomes" id="UP000298061">
    <property type="component" value="Unassembled WGS sequence"/>
</dbReference>
<proteinExistence type="predicted"/>
<organism evidence="2 3">
    <name type="scientific">Hericium alpestre</name>
    <dbReference type="NCBI Taxonomy" id="135208"/>
    <lineage>
        <taxon>Eukaryota</taxon>
        <taxon>Fungi</taxon>
        <taxon>Dikarya</taxon>
        <taxon>Basidiomycota</taxon>
        <taxon>Agaricomycotina</taxon>
        <taxon>Agaricomycetes</taxon>
        <taxon>Russulales</taxon>
        <taxon>Hericiaceae</taxon>
        <taxon>Hericium</taxon>
    </lineage>
</organism>
<gene>
    <name evidence="2" type="ORF">EWM64_g9408</name>
</gene>
<feature type="compositionally biased region" description="Low complexity" evidence="1">
    <location>
        <begin position="1"/>
        <end position="21"/>
    </location>
</feature>